<dbReference type="PANTHER" id="PTHR33393:SF13">
    <property type="entry name" value="PGA BIOSYNTHESIS PROTEIN CAPA"/>
    <property type="match status" value="1"/>
</dbReference>
<evidence type="ECO:0000313" key="3">
    <source>
        <dbReference type="EMBL" id="MFC5723944.1"/>
    </source>
</evidence>
<dbReference type="InterPro" id="IPR019079">
    <property type="entry name" value="Capsule_synth_CapA"/>
</dbReference>
<protein>
    <submittedName>
        <fullName evidence="3">CapA family protein</fullName>
    </submittedName>
</protein>
<dbReference type="InterPro" id="IPR052169">
    <property type="entry name" value="CW_Biosynth-Accessory"/>
</dbReference>
<accession>A0ABW0Z554</accession>
<keyword evidence="4" id="KW-1185">Reference proteome</keyword>
<proteinExistence type="inferred from homology"/>
<evidence type="ECO:0000259" key="2">
    <source>
        <dbReference type="SMART" id="SM00854"/>
    </source>
</evidence>
<name>A0ABW0Z554_9ACTN</name>
<dbReference type="InterPro" id="IPR029052">
    <property type="entry name" value="Metallo-depent_PP-like"/>
</dbReference>
<dbReference type="Gene3D" id="3.60.21.10">
    <property type="match status" value="1"/>
</dbReference>
<evidence type="ECO:0000256" key="1">
    <source>
        <dbReference type="ARBA" id="ARBA00005662"/>
    </source>
</evidence>
<dbReference type="RefSeq" id="WP_390320373.1">
    <property type="nucleotide sequence ID" value="NZ_JBHSPB010000022.1"/>
</dbReference>
<dbReference type="EMBL" id="JBHSPB010000022">
    <property type="protein sequence ID" value="MFC5723944.1"/>
    <property type="molecule type" value="Genomic_DNA"/>
</dbReference>
<comment type="similarity">
    <text evidence="1">Belongs to the CapA family.</text>
</comment>
<dbReference type="Proteomes" id="UP001596083">
    <property type="component" value="Unassembled WGS sequence"/>
</dbReference>
<dbReference type="SUPFAM" id="SSF56300">
    <property type="entry name" value="Metallo-dependent phosphatases"/>
    <property type="match status" value="1"/>
</dbReference>
<dbReference type="PANTHER" id="PTHR33393">
    <property type="entry name" value="POLYGLUTAMINE SYNTHESIS ACCESSORY PROTEIN RV0574C-RELATED"/>
    <property type="match status" value="1"/>
</dbReference>
<dbReference type="SMART" id="SM00854">
    <property type="entry name" value="PGA_cap"/>
    <property type="match status" value="1"/>
</dbReference>
<organism evidence="3 4">
    <name type="scientific">Streptomyces gamaensis</name>
    <dbReference type="NCBI Taxonomy" id="1763542"/>
    <lineage>
        <taxon>Bacteria</taxon>
        <taxon>Bacillati</taxon>
        <taxon>Actinomycetota</taxon>
        <taxon>Actinomycetes</taxon>
        <taxon>Kitasatosporales</taxon>
        <taxon>Streptomycetaceae</taxon>
        <taxon>Streptomyces</taxon>
    </lineage>
</organism>
<feature type="domain" description="Capsule synthesis protein CapA" evidence="2">
    <location>
        <begin position="4"/>
        <end position="246"/>
    </location>
</feature>
<comment type="caution">
    <text evidence="3">The sequence shown here is derived from an EMBL/GenBank/DDBJ whole genome shotgun (WGS) entry which is preliminary data.</text>
</comment>
<dbReference type="CDD" id="cd07381">
    <property type="entry name" value="MPP_CapA"/>
    <property type="match status" value="1"/>
</dbReference>
<gene>
    <name evidence="3" type="ORF">ACFP1Z_27640</name>
</gene>
<sequence length="340" mass="36549">MTVTLALAGDTMLGRCVAERLREAPAPQTVLCAELRALLAEADLCVLNLECCVSDRGERWHAPGKPFFFRAPPATADVLAELGVDCVTLANNHALDYGFDALADTRALLRRAGVAAVGAGADVAAAREFAVLEAGGIRLAVVGATDHPEDFAAAADRPGVAYADLRHGVPRWLLDTVGHAADAADAVLVTPHWGPNMTSRPPHYVQDAAPRLLRAGATLVAGHSAHVVHGAGHRIVYDMGDFIDDYAVDSRLRNDLGLLFLVTWEAAPQDGHTRWLPVRLEAVPLYLDHCFTTVATGGHWQWMRARFTRACAESGTDVTVTGDEGRLVVEWPAERPRRTP</sequence>
<reference evidence="4" key="1">
    <citation type="journal article" date="2019" name="Int. J. Syst. Evol. Microbiol.">
        <title>The Global Catalogue of Microorganisms (GCM) 10K type strain sequencing project: providing services to taxonomists for standard genome sequencing and annotation.</title>
        <authorList>
            <consortium name="The Broad Institute Genomics Platform"/>
            <consortium name="The Broad Institute Genome Sequencing Center for Infectious Disease"/>
            <person name="Wu L."/>
            <person name="Ma J."/>
        </authorList>
    </citation>
    <scope>NUCLEOTIDE SEQUENCE [LARGE SCALE GENOMIC DNA]</scope>
    <source>
        <strain evidence="4">CGMCC 4.7304</strain>
    </source>
</reference>
<dbReference type="Pfam" id="PF09587">
    <property type="entry name" value="PGA_cap"/>
    <property type="match status" value="1"/>
</dbReference>
<evidence type="ECO:0000313" key="4">
    <source>
        <dbReference type="Proteomes" id="UP001596083"/>
    </source>
</evidence>